<feature type="domain" description="Sigma factor regulator N-terminal" evidence="3">
    <location>
        <begin position="7"/>
        <end position="94"/>
    </location>
</feature>
<dbReference type="InterPro" id="IPR025672">
    <property type="entry name" value="Sigma_reg_C_dom"/>
</dbReference>
<dbReference type="OrthoDB" id="1730160at2"/>
<keyword evidence="1" id="KW-0472">Membrane</keyword>
<gene>
    <name evidence="4" type="ORF">CBF28_14055</name>
</gene>
<evidence type="ECO:0000256" key="1">
    <source>
        <dbReference type="SAM" id="Phobius"/>
    </source>
</evidence>
<dbReference type="EMBL" id="NGKB01000019">
    <property type="protein sequence ID" value="RSU10214.1"/>
    <property type="molecule type" value="Genomic_DNA"/>
</dbReference>
<dbReference type="GeneID" id="95581501"/>
<accession>A0A430AQK3</accession>
<keyword evidence="1" id="KW-1133">Transmembrane helix</keyword>
<protein>
    <recommendedName>
        <fullName evidence="6">Sigma factor regulator C-terminal domain-containing protein</fullName>
    </recommendedName>
</protein>
<reference evidence="4 5" key="1">
    <citation type="submission" date="2017-05" db="EMBL/GenBank/DDBJ databases">
        <title>Vagococcus spp. assemblies.</title>
        <authorList>
            <person name="Gulvik C.A."/>
        </authorList>
    </citation>
    <scope>NUCLEOTIDE SEQUENCE [LARGE SCALE GENOMIC DNA]</scope>
    <source>
        <strain evidence="4 5">SS1714</strain>
    </source>
</reference>
<evidence type="ECO:0000259" key="3">
    <source>
        <dbReference type="Pfam" id="PF13800"/>
    </source>
</evidence>
<dbReference type="RefSeq" id="WP_126796312.1">
    <property type="nucleotide sequence ID" value="NZ_CP060720.1"/>
</dbReference>
<proteinExistence type="predicted"/>
<evidence type="ECO:0000313" key="4">
    <source>
        <dbReference type="EMBL" id="RSU10214.1"/>
    </source>
</evidence>
<dbReference type="Pfam" id="PF13800">
    <property type="entry name" value="Sigma_reg_N"/>
    <property type="match status" value="1"/>
</dbReference>
<keyword evidence="1" id="KW-0812">Transmembrane</keyword>
<sequence>MVPNFEKSLKQAKRKNMIRIILITIVTILIAIPTLYLVSNKIVKRQSDQLNAELMIRNAVKEPNIQIDSQVLANSTATGGEVVSNRSKNISGYVVPWSTIRAKYSLFNYQIDHNELLAGEYSSSVNSYSYDRQTKQKIAEFYHPDITYKEVKLPNDLKKVDGKKEEVAEMALSFETPKTIKEIEKDIPSGVNLCWLYVFSSTEEKEVQGRSNDVYGFEYSKDDGDEALDYFIDNLKEWNQPFEDKEIKNFINQKKEMKELPILGVLVTGQNSDLKKLEKIPNIKASSVGVSVPKTSYIEVEK</sequence>
<dbReference type="AlphaFoldDB" id="A0A430AQK3"/>
<comment type="caution">
    <text evidence="4">The sequence shown here is derived from an EMBL/GenBank/DDBJ whole genome shotgun (WGS) entry which is preliminary data.</text>
</comment>
<evidence type="ECO:0000259" key="2">
    <source>
        <dbReference type="Pfam" id="PF13791"/>
    </source>
</evidence>
<keyword evidence="5" id="KW-1185">Reference proteome</keyword>
<evidence type="ECO:0008006" key="6">
    <source>
        <dbReference type="Google" id="ProtNLM"/>
    </source>
</evidence>
<name>A0A430AQK3_9ENTE</name>
<dbReference type="Proteomes" id="UP000288028">
    <property type="component" value="Unassembled WGS sequence"/>
</dbReference>
<dbReference type="InterPro" id="IPR029101">
    <property type="entry name" value="Sigma_reg_N"/>
</dbReference>
<organism evidence="4 5">
    <name type="scientific">Vagococcus carniphilus</name>
    <dbReference type="NCBI Taxonomy" id="218144"/>
    <lineage>
        <taxon>Bacteria</taxon>
        <taxon>Bacillati</taxon>
        <taxon>Bacillota</taxon>
        <taxon>Bacilli</taxon>
        <taxon>Lactobacillales</taxon>
        <taxon>Enterococcaceae</taxon>
        <taxon>Vagococcus</taxon>
    </lineage>
</organism>
<feature type="transmembrane region" description="Helical" evidence="1">
    <location>
        <begin position="20"/>
        <end position="38"/>
    </location>
</feature>
<feature type="domain" description="Sigma factor regulator C-terminal" evidence="2">
    <location>
        <begin position="164"/>
        <end position="290"/>
    </location>
</feature>
<evidence type="ECO:0000313" key="5">
    <source>
        <dbReference type="Proteomes" id="UP000288028"/>
    </source>
</evidence>
<dbReference type="Pfam" id="PF13791">
    <property type="entry name" value="Sigma_reg_C"/>
    <property type="match status" value="1"/>
</dbReference>